<organism evidence="2 3">
    <name type="scientific">Euplotes crassus</name>
    <dbReference type="NCBI Taxonomy" id="5936"/>
    <lineage>
        <taxon>Eukaryota</taxon>
        <taxon>Sar</taxon>
        <taxon>Alveolata</taxon>
        <taxon>Ciliophora</taxon>
        <taxon>Intramacronucleata</taxon>
        <taxon>Spirotrichea</taxon>
        <taxon>Hypotrichia</taxon>
        <taxon>Euplotida</taxon>
        <taxon>Euplotidae</taxon>
        <taxon>Moneuplotes</taxon>
    </lineage>
</organism>
<evidence type="ECO:0000313" key="3">
    <source>
        <dbReference type="Proteomes" id="UP001295684"/>
    </source>
</evidence>
<comment type="caution">
    <text evidence="2">The sequence shown here is derived from an EMBL/GenBank/DDBJ whole genome shotgun (WGS) entry which is preliminary data.</text>
</comment>
<dbReference type="PANTHER" id="PTHR23244">
    <property type="entry name" value="KELCH REPEAT DOMAIN"/>
    <property type="match status" value="1"/>
</dbReference>
<dbReference type="AlphaFoldDB" id="A0AAD1X6A8"/>
<accession>A0AAD1X6A8</accession>
<dbReference type="InterPro" id="IPR015915">
    <property type="entry name" value="Kelch-typ_b-propeller"/>
</dbReference>
<feature type="region of interest" description="Disordered" evidence="1">
    <location>
        <begin position="627"/>
        <end position="667"/>
    </location>
</feature>
<feature type="compositionally biased region" description="Basic and acidic residues" evidence="1">
    <location>
        <begin position="639"/>
        <end position="649"/>
    </location>
</feature>
<gene>
    <name evidence="2" type="ORF">ECRASSUSDP1_LOCUS552</name>
</gene>
<evidence type="ECO:0000256" key="1">
    <source>
        <dbReference type="SAM" id="MobiDB-lite"/>
    </source>
</evidence>
<proteinExistence type="predicted"/>
<protein>
    <submittedName>
        <fullName evidence="2">Uncharacterized protein</fullName>
    </submittedName>
</protein>
<dbReference type="SUPFAM" id="SSF117281">
    <property type="entry name" value="Kelch motif"/>
    <property type="match status" value="1"/>
</dbReference>
<dbReference type="Proteomes" id="UP001295684">
    <property type="component" value="Unassembled WGS sequence"/>
</dbReference>
<name>A0AAD1X6A8_EUPCR</name>
<reference evidence="2" key="1">
    <citation type="submission" date="2023-07" db="EMBL/GenBank/DDBJ databases">
        <authorList>
            <consortium name="AG Swart"/>
            <person name="Singh M."/>
            <person name="Singh A."/>
            <person name="Seah K."/>
            <person name="Emmerich C."/>
        </authorList>
    </citation>
    <scope>NUCLEOTIDE SEQUENCE</scope>
    <source>
        <strain evidence="2">DP1</strain>
    </source>
</reference>
<evidence type="ECO:0000313" key="2">
    <source>
        <dbReference type="EMBL" id="CAI2359266.1"/>
    </source>
</evidence>
<dbReference type="Gene3D" id="2.120.10.80">
    <property type="entry name" value="Kelch-type beta propeller"/>
    <property type="match status" value="1"/>
</dbReference>
<sequence length="667" mass="76710">MNNLIDSNSIESILKRSFPEKSEEIASILDKFKENSGDIISMNHSLKELLGPEGFSEFINKNFRSYSPALMIKSSIRTLKANPENELVAPFVEKIQGDFKCEWTCHPSKLGMRALMSEAMPNLIYSIKKHLYCLTNQGAYTLSMKNFVFKKFNYSGQIPIVCGHRWMRILNSNQSMSGSNPLPLEGHSSTLISHSEVMLFGGGNSEYKSNDTYILDLNCMYWYLAENDPSGDLPCPRDFHTAVSVSNTVYVFGGSDTNEDDCDDLYYTEIESYPIDPEEVEDDSEEKKYIVKWNKVVAVNHGPEPRFGHSCEVIQNRFLIIIGGCKRVEKSENSEERKTPSHSFDEDNDSTNFEYAYYQFPIWAFDLITLTWTKIIPHNYDIFVPRSFHVSCHDSTNHNIFIFGGRNDQGAIDEREVYQLSFKDIQMKTDPDQIKLYEEIKESLKSQVKTNYLPRPKRLLRSDTKKGREEQKECLKDKIINKLEAIQFKQNKEILDIGPNSEVLFLTEQSQADTLGVSEKERYVFTIQKNSQKIILANNIRDGLHYQEQTGENADFQSFDGNIEFKSQESSEDVVSNQLLIVKNFDSVSQTLLELAKKYQEQCPEGEEILISAYRILPNNHAEKPVYDRDSCNESDGDSCQRKRLRDENGPIETPVKRFKLSDDENQ</sequence>
<dbReference type="Pfam" id="PF24681">
    <property type="entry name" value="Kelch_KLHDC2_KLHL20_DRC7"/>
    <property type="match status" value="1"/>
</dbReference>
<dbReference type="EMBL" id="CAMPGE010000519">
    <property type="protein sequence ID" value="CAI2359266.1"/>
    <property type="molecule type" value="Genomic_DNA"/>
</dbReference>
<keyword evidence="3" id="KW-1185">Reference proteome</keyword>